<dbReference type="InterPro" id="IPR038563">
    <property type="entry name" value="Endonuclease_7_sf"/>
</dbReference>
<dbReference type="AlphaFoldDB" id="A0A9N9AU27"/>
<feature type="region of interest" description="Disordered" evidence="1">
    <location>
        <begin position="129"/>
        <end position="150"/>
    </location>
</feature>
<sequence>MAKILKCPGCNQEIRTDKTRDLNKHMNLNENLCKGQCLPALHLMQNPVPIGNPPIQNPAKNPILTQNSIPTPEGDLISFDEHLPTSRKVNMLADDLLTDDIKVGPKIKNNKKIRSKPISRTDKEWFDLMKSNNDNKDSEPSDSEYDTADEDPDIYFEKIVDLYINRISEAENFNKGEVCNYYTSVPKEYFAKEIIREDRINASIEKGYNEIIDKIEDEALQESGCSYLPLPEALDKPQLGIINPQNRDNNKEEAIKANRKPPHLNEIRRLRRNANIANFEGIKFLATLHDIDKFEESNSNYAINIFKPFYREAFRKIKVDIDLLHISECNYQVEHMIDLLYLTEGSNKASQYLILSEEDKNYVKPKYIKNMLMKPYLITMDLEAKEIEADEKDKEENTIKEVKQIAVSYGYTIYCSDRTTQKPVINQKSENIIKDLMENLQEDLEVILDKLCEIASCEKMIPKLWQKYQTANKCWICEEKLHEAGYNKICIFDPETKKYLGAPHRKYHGKKLMIQDKLDNEQKEKHKSCKTCLYCKTHLPDKEKNRVIDHNHITGKFRGPAHSGCNLKLRINPEIIKIPILICNGSGYNFHHFIQKIEKMTNEKIVPITNNSKQYITFLVGQLQFIDSLKFSLPGLAKMAENLCDEKKGQTKTPEQLAKCFPIMSKFISPHLLSLLTHKGIFLYHDLNEINYCKQRYKSKECEYEKIYIITQKDYDFAHTIWKETACKTFSDYHDIYFKMNVLILADAFKAFQKASYSAFKLDSANYLTEPGDMHDFFTAMKREGMFLARRRIARANILGLEGSKQKEWVDKQYSDTEKLILTLYDKDHYVIHYRNLQQCIKEGYVLKKVYRILAKNAFEKDFWKLMNNSVFEKTMEDVRKRVNIDLVRQVDEEQRLHRLISDSAFVSKKIFYGANLVAVHQRQTNIKLNKPEYVRHLYTNTDSLIIEIETKNIYQDMIDNCDLFDFSDYPKDHWWKDENRGNHAIGYAEVYAKCYSIVCENSQKNMIKAKSLKKSLIKKELTHKIFEDCILEGKEDQT</sequence>
<accession>A0A9N9AU27</accession>
<dbReference type="InterPro" id="IPR004211">
    <property type="entry name" value="Endonuclease_7"/>
</dbReference>
<dbReference type="InterPro" id="IPR044925">
    <property type="entry name" value="His-Me_finger_sf"/>
</dbReference>
<evidence type="ECO:0000313" key="2">
    <source>
        <dbReference type="EMBL" id="CAG8540200.1"/>
    </source>
</evidence>
<reference evidence="2" key="1">
    <citation type="submission" date="2021-06" db="EMBL/GenBank/DDBJ databases">
        <authorList>
            <person name="Kallberg Y."/>
            <person name="Tangrot J."/>
            <person name="Rosling A."/>
        </authorList>
    </citation>
    <scope>NUCLEOTIDE SEQUENCE</scope>
    <source>
        <strain evidence="2">FL966</strain>
    </source>
</reference>
<dbReference type="EMBL" id="CAJVQA010002211">
    <property type="protein sequence ID" value="CAG8540200.1"/>
    <property type="molecule type" value="Genomic_DNA"/>
</dbReference>
<feature type="compositionally biased region" description="Acidic residues" evidence="1">
    <location>
        <begin position="140"/>
        <end position="150"/>
    </location>
</feature>
<gene>
    <name evidence="2" type="ORF">CPELLU_LOCUS4262</name>
</gene>
<evidence type="ECO:0000256" key="1">
    <source>
        <dbReference type="SAM" id="MobiDB-lite"/>
    </source>
</evidence>
<dbReference type="SUPFAM" id="SSF54060">
    <property type="entry name" value="His-Me finger endonucleases"/>
    <property type="match status" value="1"/>
</dbReference>
<protein>
    <submittedName>
        <fullName evidence="2">16128_t:CDS:1</fullName>
    </submittedName>
</protein>
<feature type="compositionally biased region" description="Basic and acidic residues" evidence="1">
    <location>
        <begin position="129"/>
        <end position="139"/>
    </location>
</feature>
<comment type="caution">
    <text evidence="2">The sequence shown here is derived from an EMBL/GenBank/DDBJ whole genome shotgun (WGS) entry which is preliminary data.</text>
</comment>
<dbReference type="Pfam" id="PF02945">
    <property type="entry name" value="Endonuclease_7"/>
    <property type="match status" value="1"/>
</dbReference>
<keyword evidence="3" id="KW-1185">Reference proteome</keyword>
<name>A0A9N9AU27_9GLOM</name>
<organism evidence="2 3">
    <name type="scientific">Cetraspora pellucida</name>
    <dbReference type="NCBI Taxonomy" id="1433469"/>
    <lineage>
        <taxon>Eukaryota</taxon>
        <taxon>Fungi</taxon>
        <taxon>Fungi incertae sedis</taxon>
        <taxon>Mucoromycota</taxon>
        <taxon>Glomeromycotina</taxon>
        <taxon>Glomeromycetes</taxon>
        <taxon>Diversisporales</taxon>
        <taxon>Gigasporaceae</taxon>
        <taxon>Cetraspora</taxon>
    </lineage>
</organism>
<dbReference type="InterPro" id="IPR043502">
    <property type="entry name" value="DNA/RNA_pol_sf"/>
</dbReference>
<dbReference type="SUPFAM" id="SSF56672">
    <property type="entry name" value="DNA/RNA polymerases"/>
    <property type="match status" value="1"/>
</dbReference>
<evidence type="ECO:0000313" key="3">
    <source>
        <dbReference type="Proteomes" id="UP000789759"/>
    </source>
</evidence>
<dbReference type="Proteomes" id="UP000789759">
    <property type="component" value="Unassembled WGS sequence"/>
</dbReference>
<dbReference type="Gene3D" id="3.40.1800.10">
    <property type="entry name" value="His-Me finger endonucleases"/>
    <property type="match status" value="1"/>
</dbReference>
<proteinExistence type="predicted"/>
<dbReference type="OrthoDB" id="2406449at2759"/>